<reference evidence="9 10" key="1">
    <citation type="submission" date="2017-01" db="EMBL/GenBank/DDBJ databases">
        <title>The recent genome duplication of the halophilic yeast Hortaea werneckii: insights from long-read sequencing.</title>
        <authorList>
            <person name="Sinha S."/>
            <person name="Flibotte S."/>
            <person name="Neira M."/>
            <person name="Lenassi M."/>
            <person name="Gostincar C."/>
            <person name="Stajich J.E."/>
            <person name="Nislow C.E."/>
        </authorList>
    </citation>
    <scope>NUCLEOTIDE SEQUENCE [LARGE SCALE GENOMIC DNA]</scope>
    <source>
        <strain evidence="9 10">EXF-2000</strain>
    </source>
</reference>
<comment type="subunit">
    <text evidence="7">Component of a fungal signal recognition particle (SRP) complex that consists of a 7SL RNA molecule (scR1) and at least six protein subunits: SRP72, SRP68, SRP54, SEC65, SRP21 and SRP14.</text>
</comment>
<dbReference type="GO" id="GO:0006614">
    <property type="term" value="P:SRP-dependent cotranslational protein targeting to membrane"/>
    <property type="evidence" value="ECO:0007669"/>
    <property type="project" value="UniProtKB-UniRule"/>
</dbReference>
<dbReference type="Pfam" id="PF02290">
    <property type="entry name" value="SRP14"/>
    <property type="match status" value="1"/>
</dbReference>
<evidence type="ECO:0000256" key="6">
    <source>
        <dbReference type="ARBA" id="ARBA00023274"/>
    </source>
</evidence>
<evidence type="ECO:0000256" key="4">
    <source>
        <dbReference type="ARBA" id="ARBA00022884"/>
    </source>
</evidence>
<keyword evidence="10" id="KW-1185">Reference proteome</keyword>
<keyword evidence="5 7" id="KW-0733">Signal recognition particle</keyword>
<dbReference type="AlphaFoldDB" id="A0A1Z5SPL5"/>
<dbReference type="SUPFAM" id="SSF54762">
    <property type="entry name" value="Signal recognition particle alu RNA binding heterodimer, SRP9/14"/>
    <property type="match status" value="1"/>
</dbReference>
<dbReference type="VEuPathDB" id="FungiDB:BTJ68_14860"/>
<dbReference type="Gene3D" id="3.30.720.10">
    <property type="entry name" value="Signal recognition particle alu RNA binding heterodimer, srp9/1"/>
    <property type="match status" value="1"/>
</dbReference>
<gene>
    <name evidence="9" type="ORF">BTJ68_14860</name>
</gene>
<comment type="subcellular location">
    <subcellularLocation>
        <location evidence="1 7">Cytoplasm</location>
    </subcellularLocation>
</comment>
<dbReference type="InterPro" id="IPR009018">
    <property type="entry name" value="Signal_recog_particle_SRP9/14"/>
</dbReference>
<dbReference type="OrthoDB" id="19209at2759"/>
<feature type="region of interest" description="Disordered" evidence="8">
    <location>
        <begin position="100"/>
        <end position="119"/>
    </location>
</feature>
<evidence type="ECO:0000256" key="3">
    <source>
        <dbReference type="ARBA" id="ARBA00022490"/>
    </source>
</evidence>
<name>A0A1Z5SPL5_HORWE</name>
<feature type="compositionally biased region" description="Basic and acidic residues" evidence="8">
    <location>
        <begin position="108"/>
        <end position="119"/>
    </location>
</feature>
<comment type="function">
    <text evidence="7">Component of the signal recognition particle (SRP) complex, a ribonucleoprotein complex that mediates the cotranslational targeting of secretory and membrane proteins to the endoplasmic reticulum (ER).</text>
</comment>
<keyword evidence="4 7" id="KW-0694">RNA-binding</keyword>
<proteinExistence type="inferred from homology"/>
<dbReference type="Proteomes" id="UP000194280">
    <property type="component" value="Unassembled WGS sequence"/>
</dbReference>
<dbReference type="STRING" id="1157616.A0A1Z5SPL5"/>
<evidence type="ECO:0000256" key="5">
    <source>
        <dbReference type="ARBA" id="ARBA00023135"/>
    </source>
</evidence>
<evidence type="ECO:0000256" key="8">
    <source>
        <dbReference type="SAM" id="MobiDB-lite"/>
    </source>
</evidence>
<accession>A0A1Z5SPL5</accession>
<keyword evidence="6 7" id="KW-0687">Ribonucleoprotein</keyword>
<dbReference type="EMBL" id="MUNK01000353">
    <property type="protein sequence ID" value="OTA22657.1"/>
    <property type="molecule type" value="Genomic_DNA"/>
</dbReference>
<evidence type="ECO:0000256" key="1">
    <source>
        <dbReference type="ARBA" id="ARBA00004496"/>
    </source>
</evidence>
<evidence type="ECO:0000313" key="10">
    <source>
        <dbReference type="Proteomes" id="UP000194280"/>
    </source>
</evidence>
<evidence type="ECO:0000256" key="2">
    <source>
        <dbReference type="ARBA" id="ARBA00010349"/>
    </source>
</evidence>
<dbReference type="InterPro" id="IPR003210">
    <property type="entry name" value="Signal_recog_particle_SRP14"/>
</dbReference>
<evidence type="ECO:0000256" key="7">
    <source>
        <dbReference type="RuleBase" id="RU368100"/>
    </source>
</evidence>
<keyword evidence="3 7" id="KW-0963">Cytoplasm</keyword>
<dbReference type="PANTHER" id="PTHR12013">
    <property type="entry name" value="SIGNAL RECOGNITION PARTICLE 14 KD PROTEIN"/>
    <property type="match status" value="1"/>
</dbReference>
<feature type="compositionally biased region" description="Basic residues" evidence="8">
    <location>
        <begin position="147"/>
        <end position="163"/>
    </location>
</feature>
<feature type="region of interest" description="Disordered" evidence="8">
    <location>
        <begin position="143"/>
        <end position="172"/>
    </location>
</feature>
<dbReference type="GO" id="GO:0030942">
    <property type="term" value="F:endoplasmic reticulum signal peptide binding"/>
    <property type="evidence" value="ECO:0007669"/>
    <property type="project" value="UniProtKB-UniRule"/>
</dbReference>
<dbReference type="InParanoid" id="A0A1Z5SPL5"/>
<dbReference type="GO" id="GO:0008312">
    <property type="term" value="F:7S RNA binding"/>
    <property type="evidence" value="ECO:0007669"/>
    <property type="project" value="UniProtKB-UniRule"/>
</dbReference>
<dbReference type="FunCoup" id="A0A1Z5SPL5">
    <property type="interactions" value="90"/>
</dbReference>
<evidence type="ECO:0000313" key="9">
    <source>
        <dbReference type="EMBL" id="OTA22657.1"/>
    </source>
</evidence>
<comment type="caution">
    <text evidence="9">The sequence shown here is derived from an EMBL/GenBank/DDBJ whole genome shotgun (WGS) entry which is preliminary data.</text>
</comment>
<organism evidence="9 10">
    <name type="scientific">Hortaea werneckii EXF-2000</name>
    <dbReference type="NCBI Taxonomy" id="1157616"/>
    <lineage>
        <taxon>Eukaryota</taxon>
        <taxon>Fungi</taxon>
        <taxon>Dikarya</taxon>
        <taxon>Ascomycota</taxon>
        <taxon>Pezizomycotina</taxon>
        <taxon>Dothideomycetes</taxon>
        <taxon>Dothideomycetidae</taxon>
        <taxon>Mycosphaerellales</taxon>
        <taxon>Teratosphaeriaceae</taxon>
        <taxon>Hortaea</taxon>
    </lineage>
</organism>
<comment type="similarity">
    <text evidence="2 7">Belongs to the SRP14 family.</text>
</comment>
<protein>
    <recommendedName>
        <fullName evidence="7">Signal recognition particle subunit SRP14</fullName>
    </recommendedName>
    <alternativeName>
        <fullName evidence="7">Signal recognition particle 14 kDa protein</fullName>
    </alternativeName>
</protein>
<dbReference type="GO" id="GO:0005786">
    <property type="term" value="C:signal recognition particle, endoplasmic reticulum targeting"/>
    <property type="evidence" value="ECO:0007669"/>
    <property type="project" value="UniProtKB-UniRule"/>
</dbReference>
<sequence>MIARYVDAGSSLSAHSSYFCALVQPSVIMAGHLSADDFFAQLASLIEKTQQKGHGSVYLTQKRLTFDTSNPSQANAPAQKVADDPLWDLHPVNPLPLIVRATDGKSQSQDRKKNKEKVKLSTIVHPDDVEAFFGRYAEVCKQGMQSLKKRDRSKRKKDKKKKAAGGGEEKKA</sequence>